<sequence length="558" mass="63803">MRNNRKRMSVKSLENEVIEAANKYVSEGVIPNLPYTGYITFLETGERLTFEKAYFERRRQLVALGLGYYLEKKEETKTLLMQLLWEICNEYTWSLPAHLPVSEGCYSHEAKTTIDLFAAETGQALSELLTLIGDRLDPIIKCRILEEIEYRILRPFEGKNREWEDKENNWSAVIGGCIGMTAIDVVDDSARLSAIISRLDRSMASYLNGFGEDGACVEGVGYWNYGFGYFIYYAEKLSAVLGDQRYLELPKVKAIAAFPYYTMIDLDKYVPFSDYAVSSLSSGLVSYCHQQFHVPVPQLAGGVSSLESDHCYRFAQMYRNLIWYDDAIVKKATADVFHYYESAQWLIVKKSNVFFAAKGGHNQESHNHLDVGHFILGLDGTLFLSDLGAGEYTKEYFDEAHRYQFFVPSAGSHSIPVINGVTQQEYGERALVKEVTNSRFVLWLTDFYPQANLSSYIRSFDIEEHKMTIVDQFRFQQSDNVVKEQFITEIEPLVSGQSVRLIHEENVCHLHFSTGIISVQSVAYKNHYGVEHIAYVIQVVSQHGNDDQIKTVVSWNKR</sequence>
<dbReference type="InterPro" id="IPR008929">
    <property type="entry name" value="Chondroitin_lyas"/>
</dbReference>
<dbReference type="Gene3D" id="2.70.98.70">
    <property type="match status" value="1"/>
</dbReference>
<accession>A0A242A3W2</accession>
<dbReference type="PANTHER" id="PTHR38045:SF1">
    <property type="entry name" value="HEPARINASE II_III-LIKE PROTEIN"/>
    <property type="match status" value="1"/>
</dbReference>
<dbReference type="PANTHER" id="PTHR38045">
    <property type="entry name" value="CHROMOSOME 1, WHOLE GENOME SHOTGUN SEQUENCE"/>
    <property type="match status" value="1"/>
</dbReference>
<protein>
    <recommendedName>
        <fullName evidence="3">Heparinase II N-terminal domain-containing protein</fullName>
    </recommendedName>
</protein>
<dbReference type="Proteomes" id="UP000195043">
    <property type="component" value="Unassembled WGS sequence"/>
</dbReference>
<proteinExistence type="predicted"/>
<name>A0A242A3W2_9ENTE</name>
<evidence type="ECO:0000313" key="1">
    <source>
        <dbReference type="EMBL" id="OTN75421.1"/>
    </source>
</evidence>
<dbReference type="STRING" id="1834191.A5886_000491"/>
<dbReference type="RefSeq" id="WP_256926120.1">
    <property type="nucleotide sequence ID" value="NZ_NGKU01000001.1"/>
</dbReference>
<dbReference type="EMBL" id="NGKU01000001">
    <property type="protein sequence ID" value="OTN75421.1"/>
    <property type="molecule type" value="Genomic_DNA"/>
</dbReference>
<keyword evidence="2" id="KW-1185">Reference proteome</keyword>
<evidence type="ECO:0008006" key="3">
    <source>
        <dbReference type="Google" id="ProtNLM"/>
    </source>
</evidence>
<gene>
    <name evidence="1" type="ORF">A5886_000491</name>
</gene>
<comment type="caution">
    <text evidence="1">The sequence shown here is derived from an EMBL/GenBank/DDBJ whole genome shotgun (WGS) entry which is preliminary data.</text>
</comment>
<dbReference type="AlphaFoldDB" id="A0A242A3W2"/>
<dbReference type="SUPFAM" id="SSF48230">
    <property type="entry name" value="Chondroitin AC/alginate lyase"/>
    <property type="match status" value="1"/>
</dbReference>
<reference evidence="1 2" key="1">
    <citation type="submission" date="2017-05" db="EMBL/GenBank/DDBJ databases">
        <title>The Genome Sequence of Enterococcus sp. 8G7_MSG3316.</title>
        <authorList>
            <consortium name="The Broad Institute Genomics Platform"/>
            <consortium name="The Broad Institute Genomic Center for Infectious Diseases"/>
            <person name="Earl A."/>
            <person name="Manson A."/>
            <person name="Schwartman J."/>
            <person name="Gilmore M."/>
            <person name="Abouelleil A."/>
            <person name="Cao P."/>
            <person name="Chapman S."/>
            <person name="Cusick C."/>
            <person name="Shea T."/>
            <person name="Young S."/>
            <person name="Neafsey D."/>
            <person name="Nusbaum C."/>
            <person name="Birren B."/>
        </authorList>
    </citation>
    <scope>NUCLEOTIDE SEQUENCE [LARGE SCALE GENOMIC DNA]</scope>
    <source>
        <strain evidence="1 2">8G7_MSG3316</strain>
    </source>
</reference>
<dbReference type="Gene3D" id="1.50.10.100">
    <property type="entry name" value="Chondroitin AC/alginate lyase"/>
    <property type="match status" value="1"/>
</dbReference>
<evidence type="ECO:0000313" key="2">
    <source>
        <dbReference type="Proteomes" id="UP000195043"/>
    </source>
</evidence>
<organism evidence="1 2">
    <name type="scientific">Candidatus Enterococcus testudinis</name>
    <dbReference type="NCBI Taxonomy" id="1834191"/>
    <lineage>
        <taxon>Bacteria</taxon>
        <taxon>Bacillati</taxon>
        <taxon>Bacillota</taxon>
        <taxon>Bacilli</taxon>
        <taxon>Lactobacillales</taxon>
        <taxon>Enterococcaceae</taxon>
        <taxon>Enterococcus</taxon>
    </lineage>
</organism>